<evidence type="ECO:0000256" key="1">
    <source>
        <dbReference type="ARBA" id="ARBA00004651"/>
    </source>
</evidence>
<dbReference type="InterPro" id="IPR050809">
    <property type="entry name" value="UgpAE/MalFG_permease"/>
</dbReference>
<evidence type="ECO:0000313" key="10">
    <source>
        <dbReference type="Proteomes" id="UP001500503"/>
    </source>
</evidence>
<dbReference type="Gene3D" id="1.10.3720.10">
    <property type="entry name" value="MetI-like"/>
    <property type="match status" value="1"/>
</dbReference>
<gene>
    <name evidence="9" type="ORF">GCM10023191_052360</name>
</gene>
<evidence type="ECO:0008006" key="11">
    <source>
        <dbReference type="Google" id="ProtNLM"/>
    </source>
</evidence>
<dbReference type="InterPro" id="IPR035906">
    <property type="entry name" value="MetI-like_sf"/>
</dbReference>
<evidence type="ECO:0000256" key="2">
    <source>
        <dbReference type="ARBA" id="ARBA00022448"/>
    </source>
</evidence>
<dbReference type="PANTHER" id="PTHR43227:SF8">
    <property type="entry name" value="DIACETYLCHITOBIOSE UPTAKE SYSTEM PERMEASE PROTEIN DASB"/>
    <property type="match status" value="1"/>
</dbReference>
<reference evidence="10" key="1">
    <citation type="journal article" date="2019" name="Int. J. Syst. Evol. Microbiol.">
        <title>The Global Catalogue of Microorganisms (GCM) 10K type strain sequencing project: providing services to taxonomists for standard genome sequencing and annotation.</title>
        <authorList>
            <consortium name="The Broad Institute Genomics Platform"/>
            <consortium name="The Broad Institute Genome Sequencing Center for Infectious Disease"/>
            <person name="Wu L."/>
            <person name="Ma J."/>
        </authorList>
    </citation>
    <scope>NUCLEOTIDE SEQUENCE [LARGE SCALE GENOMIC DNA]</scope>
    <source>
        <strain evidence="10">JCM 17933</strain>
    </source>
</reference>
<dbReference type="RefSeq" id="WP_345468426.1">
    <property type="nucleotide sequence ID" value="NZ_BAABHF010000026.1"/>
</dbReference>
<accession>A0ABP8QE58</accession>
<feature type="transmembrane region" description="Helical" evidence="8">
    <location>
        <begin position="245"/>
        <end position="275"/>
    </location>
</feature>
<evidence type="ECO:0000256" key="5">
    <source>
        <dbReference type="ARBA" id="ARBA00022989"/>
    </source>
</evidence>
<feature type="transmembrane region" description="Helical" evidence="8">
    <location>
        <begin position="449"/>
        <end position="475"/>
    </location>
</feature>
<comment type="subcellular location">
    <subcellularLocation>
        <location evidence="1">Cell membrane</location>
        <topology evidence="1">Multi-pass membrane protein</topology>
    </subcellularLocation>
</comment>
<dbReference type="Proteomes" id="UP001500503">
    <property type="component" value="Unassembled WGS sequence"/>
</dbReference>
<proteinExistence type="predicted"/>
<evidence type="ECO:0000256" key="4">
    <source>
        <dbReference type="ARBA" id="ARBA00022692"/>
    </source>
</evidence>
<keyword evidence="10" id="KW-1185">Reference proteome</keyword>
<feature type="compositionally biased region" description="Pro residues" evidence="7">
    <location>
        <begin position="562"/>
        <end position="600"/>
    </location>
</feature>
<feature type="transmembrane region" description="Helical" evidence="8">
    <location>
        <begin position="408"/>
        <end position="428"/>
    </location>
</feature>
<feature type="transmembrane region" description="Helical" evidence="8">
    <location>
        <begin position="342"/>
        <end position="363"/>
    </location>
</feature>
<protein>
    <recommendedName>
        <fullName evidence="11">Sugar ABC transporter permease</fullName>
    </recommendedName>
</protein>
<keyword evidence="6 8" id="KW-0472">Membrane</keyword>
<evidence type="ECO:0000256" key="8">
    <source>
        <dbReference type="SAM" id="Phobius"/>
    </source>
</evidence>
<feature type="transmembrane region" description="Helical" evidence="8">
    <location>
        <begin position="119"/>
        <end position="139"/>
    </location>
</feature>
<keyword evidence="4 8" id="KW-0812">Transmembrane</keyword>
<feature type="region of interest" description="Disordered" evidence="7">
    <location>
        <begin position="538"/>
        <end position="686"/>
    </location>
</feature>
<feature type="transmembrane region" description="Helical" evidence="8">
    <location>
        <begin position="165"/>
        <end position="187"/>
    </location>
</feature>
<organism evidence="9 10">
    <name type="scientific">Actinoallomurus oryzae</name>
    <dbReference type="NCBI Taxonomy" id="502180"/>
    <lineage>
        <taxon>Bacteria</taxon>
        <taxon>Bacillati</taxon>
        <taxon>Actinomycetota</taxon>
        <taxon>Actinomycetes</taxon>
        <taxon>Streptosporangiales</taxon>
        <taxon>Thermomonosporaceae</taxon>
        <taxon>Actinoallomurus</taxon>
    </lineage>
</organism>
<feature type="transmembrane region" description="Helical" evidence="8">
    <location>
        <begin position="504"/>
        <end position="526"/>
    </location>
</feature>
<evidence type="ECO:0000256" key="7">
    <source>
        <dbReference type="SAM" id="MobiDB-lite"/>
    </source>
</evidence>
<comment type="caution">
    <text evidence="9">The sequence shown here is derived from an EMBL/GenBank/DDBJ whole genome shotgun (WGS) entry which is preliminary data.</text>
</comment>
<feature type="compositionally biased region" description="Pro residues" evidence="7">
    <location>
        <begin position="638"/>
        <end position="653"/>
    </location>
</feature>
<feature type="compositionally biased region" description="Basic and acidic residues" evidence="7">
    <location>
        <begin position="662"/>
        <end position="674"/>
    </location>
</feature>
<keyword evidence="2" id="KW-0813">Transport</keyword>
<evidence type="ECO:0000256" key="3">
    <source>
        <dbReference type="ARBA" id="ARBA00022475"/>
    </source>
</evidence>
<feature type="transmembrane region" description="Helical" evidence="8">
    <location>
        <begin position="24"/>
        <end position="43"/>
    </location>
</feature>
<feature type="transmembrane region" description="Helical" evidence="8">
    <location>
        <begin position="199"/>
        <end position="225"/>
    </location>
</feature>
<dbReference type="EMBL" id="BAABHF010000026">
    <property type="protein sequence ID" value="GAA4501790.1"/>
    <property type="molecule type" value="Genomic_DNA"/>
</dbReference>
<feature type="transmembrane region" description="Helical" evidence="8">
    <location>
        <begin position="76"/>
        <end position="98"/>
    </location>
</feature>
<dbReference type="SUPFAM" id="SSF161098">
    <property type="entry name" value="MetI-like"/>
    <property type="match status" value="1"/>
</dbReference>
<feature type="compositionally biased region" description="Pro residues" evidence="7">
    <location>
        <begin position="608"/>
        <end position="629"/>
    </location>
</feature>
<keyword evidence="5 8" id="KW-1133">Transmembrane helix</keyword>
<name>A0ABP8QE58_9ACTN</name>
<evidence type="ECO:0000313" key="9">
    <source>
        <dbReference type="EMBL" id="GAA4501790.1"/>
    </source>
</evidence>
<keyword evidence="3" id="KW-1003">Cell membrane</keyword>
<feature type="transmembrane region" description="Helical" evidence="8">
    <location>
        <begin position="375"/>
        <end position="396"/>
    </location>
</feature>
<sequence>MTPYPPAPAVGPPGGAAPRRGPGLLLLIPAALTWLVTLVVPSVQTIARSFQAGGGIRGTAHAAGLRNYTYFLGHGAFWKALAFSLSFALVPLLILLVVGPPLAAALDRAGTWPRRVGRVLLSLPLVTFSPVAIAAAWLIGQRDGGIATMFGRVPSRSAWSPSSQLITSAAMFGLLCGLALLVFLPIFRGRRQGRRLTPAFLAVGSIVVLAGIAVALQALSVSLTMSPRPTLAALEYTSAYLYMDFGSAAAVATVSGLALGVLGIVATVIAVRTGLRIELGPGDEAAPRRPDAGGRLVIGALALVVVVIVGVVCAWPWLSALFSAEHTAPLRPSAARILLNTWAPPVLGAIVSVGTAFLAALGIGGLRPLGRHSEWLLLVFSPWLFVGVAPLSIAGFDNARHLGLLNHFIGLVPPVLLSVPSLLVLTLFCRTRAARWRAGGSGFFPQVVVPALPLAALMGGVTVLFGAHGVLWPFIVGTTAESRTAPIAVLADLRGYASNPSVGAATPLLVVIVLFLALGALQIFYLDRLVITTGPADDAEADARSLPPAHAPWPGTGYGSAPPAPYGPQPGAHAPPPGTAGPPPGAYGPPPGAYGPPPGAYGPQPGGYAPPPGPGGPPPGPYGPPPGPYGTPADPGGYRPPPGYGPPPPPAPPAEGATRPASRTDEPQDTRTEPAEPDGQEPDPPR</sequence>
<feature type="compositionally biased region" description="Acidic residues" evidence="7">
    <location>
        <begin position="675"/>
        <end position="686"/>
    </location>
</feature>
<evidence type="ECO:0000256" key="6">
    <source>
        <dbReference type="ARBA" id="ARBA00023136"/>
    </source>
</evidence>
<dbReference type="PANTHER" id="PTHR43227">
    <property type="entry name" value="BLL4140 PROTEIN"/>
    <property type="match status" value="1"/>
</dbReference>
<feature type="transmembrane region" description="Helical" evidence="8">
    <location>
        <begin position="296"/>
        <end position="322"/>
    </location>
</feature>